<organism evidence="1 2">
    <name type="scientific">Lokiarchaeia virus VerdaV1</name>
    <dbReference type="NCBI Taxonomy" id="3070170"/>
    <lineage>
        <taxon>Viruses</taxon>
        <taxon>Duplodnaviria</taxon>
        <taxon>Heunggongvirae</taxon>
        <taxon>Uroviricota</taxon>
        <taxon>Caudoviricetes</taxon>
        <taxon>Verdandiviridae</taxon>
        <taxon>Dolusvirus</taxon>
        <taxon>Dolusvirus shimokitaense</taxon>
    </lineage>
</organism>
<dbReference type="GeneID" id="80402201"/>
<dbReference type="RefSeq" id="YP_010772488.1">
    <property type="nucleotide sequence ID" value="NC_074644.1"/>
</dbReference>
<dbReference type="EMBL" id="LC711077">
    <property type="protein sequence ID" value="BDI54892.1"/>
    <property type="molecule type" value="Genomic_DNA"/>
</dbReference>
<dbReference type="Proteomes" id="UP001162252">
    <property type="component" value="Segment"/>
</dbReference>
<protein>
    <submittedName>
        <fullName evidence="1">Uncharacterized protein</fullName>
    </submittedName>
</protein>
<evidence type="ECO:0000313" key="2">
    <source>
        <dbReference type="Proteomes" id="UP001162252"/>
    </source>
</evidence>
<sequence>MEKSSTGLTFEISSFPQYPTVLLRFNWVNPKLTCCTFIKVNLDR</sequence>
<keyword evidence="2" id="KW-1185">Reference proteome</keyword>
<proteinExistence type="predicted"/>
<evidence type="ECO:0000313" key="1">
    <source>
        <dbReference type="EMBL" id="BDI54892.1"/>
    </source>
</evidence>
<dbReference type="KEGG" id="vg:80402201"/>
<name>A0AA35CNQ0_9CAUD</name>
<reference evidence="1 2" key="1">
    <citation type="journal article" date="2022" name="Nat. Microbiol.">
        <title>Three families of Asgard archaeal viruses identified in metagenome-assembled genomes.</title>
        <authorList>
            <person name="Medvedeva S."/>
            <person name="Sun J."/>
            <person name="Yutin N."/>
            <person name="Koonin E.V."/>
            <person name="Nunoura T."/>
            <person name="Rinke C."/>
            <person name="Krupovic M."/>
        </authorList>
    </citation>
    <scope>NUCLEOTIDE SEQUENCE [LARGE SCALE GENOMIC DNA]</scope>
    <source>
        <strain evidence="1">VerdaV1</strain>
    </source>
</reference>
<accession>A0AA35CNQ0</accession>